<evidence type="ECO:0000313" key="3">
    <source>
        <dbReference type="Proteomes" id="UP001054837"/>
    </source>
</evidence>
<reference evidence="2 3" key="1">
    <citation type="submission" date="2021-06" db="EMBL/GenBank/DDBJ databases">
        <title>Caerostris darwini draft genome.</title>
        <authorList>
            <person name="Kono N."/>
            <person name="Arakawa K."/>
        </authorList>
    </citation>
    <scope>NUCLEOTIDE SEQUENCE [LARGE SCALE GENOMIC DNA]</scope>
</reference>
<comment type="caution">
    <text evidence="2">The sequence shown here is derived from an EMBL/GenBank/DDBJ whole genome shotgun (WGS) entry which is preliminary data.</text>
</comment>
<protein>
    <submittedName>
        <fullName evidence="2">Uncharacterized protein</fullName>
    </submittedName>
</protein>
<name>A0AAV4NVD9_9ARAC</name>
<sequence length="204" mass="23015">MTSSNHELTLETSKLFSGDMRQKREQPSTLRLQRGGGAKTKRGVTDFLCDPPLVLDAPRIFLKPTQSRGQLMEAAIRIHRFRVIFQVIYSQQVWPPPSLQFDCITICYAQANPRDSKLKGPSNTLSGDRIWSRTNICYRESYVQILYEEVHTSTPVPSLLYRISANDRDAPPKVRNDLGFGKGYSFLAGNSRHVTKKVGGLEGD</sequence>
<evidence type="ECO:0000313" key="2">
    <source>
        <dbReference type="EMBL" id="GIX88847.1"/>
    </source>
</evidence>
<proteinExistence type="predicted"/>
<dbReference type="Proteomes" id="UP001054837">
    <property type="component" value="Unassembled WGS sequence"/>
</dbReference>
<organism evidence="2 3">
    <name type="scientific">Caerostris darwini</name>
    <dbReference type="NCBI Taxonomy" id="1538125"/>
    <lineage>
        <taxon>Eukaryota</taxon>
        <taxon>Metazoa</taxon>
        <taxon>Ecdysozoa</taxon>
        <taxon>Arthropoda</taxon>
        <taxon>Chelicerata</taxon>
        <taxon>Arachnida</taxon>
        <taxon>Araneae</taxon>
        <taxon>Araneomorphae</taxon>
        <taxon>Entelegynae</taxon>
        <taxon>Araneoidea</taxon>
        <taxon>Araneidae</taxon>
        <taxon>Caerostris</taxon>
    </lineage>
</organism>
<keyword evidence="3" id="KW-1185">Reference proteome</keyword>
<feature type="region of interest" description="Disordered" evidence="1">
    <location>
        <begin position="15"/>
        <end position="43"/>
    </location>
</feature>
<accession>A0AAV4NVD9</accession>
<gene>
    <name evidence="2" type="ORF">CDAR_383221</name>
</gene>
<dbReference type="EMBL" id="BPLQ01002109">
    <property type="protein sequence ID" value="GIX88847.1"/>
    <property type="molecule type" value="Genomic_DNA"/>
</dbReference>
<dbReference type="AlphaFoldDB" id="A0AAV4NVD9"/>
<evidence type="ECO:0000256" key="1">
    <source>
        <dbReference type="SAM" id="MobiDB-lite"/>
    </source>
</evidence>